<evidence type="ECO:0000256" key="1">
    <source>
        <dbReference type="ARBA" id="ARBA00004236"/>
    </source>
</evidence>
<evidence type="ECO:0000256" key="2">
    <source>
        <dbReference type="ARBA" id="ARBA00022475"/>
    </source>
</evidence>
<keyword evidence="3 6" id="KW-0812">Transmembrane</keyword>
<evidence type="ECO:0000256" key="5">
    <source>
        <dbReference type="ARBA" id="ARBA00023136"/>
    </source>
</evidence>
<keyword evidence="4 6" id="KW-1133">Transmembrane helix</keyword>
<keyword evidence="9" id="KW-1185">Reference proteome</keyword>
<dbReference type="eggNOG" id="ENOG5032RW6">
    <property type="taxonomic scope" value="Bacteria"/>
</dbReference>
<accession>N2BHK6</accession>
<reference evidence="8 9" key="1">
    <citation type="journal article" date="2014" name="Genome Announc.">
        <title>Draft genome sequences of the altered schaedler flora, a defined bacterial community from gnotobiotic mice.</title>
        <authorList>
            <person name="Wannemuehler M.J."/>
            <person name="Overstreet A.M."/>
            <person name="Ward D.V."/>
            <person name="Phillips G.J."/>
        </authorList>
    </citation>
    <scope>NUCLEOTIDE SEQUENCE [LARGE SCALE GENOMIC DNA]</scope>
    <source>
        <strain evidence="8 9">ASF492</strain>
    </source>
</reference>
<feature type="transmembrane region" description="Helical" evidence="6">
    <location>
        <begin position="153"/>
        <end position="176"/>
    </location>
</feature>
<keyword evidence="2" id="KW-1003">Cell membrane</keyword>
<keyword evidence="7" id="KW-0732">Signal</keyword>
<dbReference type="GO" id="GO:0015081">
    <property type="term" value="F:sodium ion transmembrane transporter activity"/>
    <property type="evidence" value="ECO:0007669"/>
    <property type="project" value="InterPro"/>
</dbReference>
<dbReference type="InterPro" id="IPR005899">
    <property type="entry name" value="Na_pump_deCOase"/>
</dbReference>
<dbReference type="AlphaFoldDB" id="N2BHK6"/>
<evidence type="ECO:0000256" key="7">
    <source>
        <dbReference type="SAM" id="SignalP"/>
    </source>
</evidence>
<evidence type="ECO:0000256" key="6">
    <source>
        <dbReference type="SAM" id="Phobius"/>
    </source>
</evidence>
<organism evidence="8 9">
    <name type="scientific">Eubacterium plexicaudatum ASF492</name>
    <dbReference type="NCBI Taxonomy" id="1235802"/>
    <lineage>
        <taxon>Bacteria</taxon>
        <taxon>Bacillati</taxon>
        <taxon>Bacillota</taxon>
        <taxon>Clostridia</taxon>
        <taxon>Eubacteriales</taxon>
        <taxon>Eubacteriaceae</taxon>
        <taxon>Eubacterium</taxon>
    </lineage>
</organism>
<evidence type="ECO:0000256" key="4">
    <source>
        <dbReference type="ARBA" id="ARBA00022989"/>
    </source>
</evidence>
<evidence type="ECO:0000256" key="3">
    <source>
        <dbReference type="ARBA" id="ARBA00022692"/>
    </source>
</evidence>
<comment type="caution">
    <text evidence="8">The sequence shown here is derived from an EMBL/GenBank/DDBJ whole genome shotgun (WGS) entry which is preliminary data.</text>
</comment>
<proteinExistence type="predicted"/>
<comment type="subcellular location">
    <subcellularLocation>
        <location evidence="1">Cell membrane</location>
    </subcellularLocation>
</comment>
<dbReference type="HOGENOM" id="CLU_083271_0_0_9"/>
<evidence type="ECO:0000313" key="9">
    <source>
        <dbReference type="Proteomes" id="UP000012589"/>
    </source>
</evidence>
<dbReference type="Proteomes" id="UP000012589">
    <property type="component" value="Unassembled WGS sequence"/>
</dbReference>
<dbReference type="GO" id="GO:0036376">
    <property type="term" value="P:sodium ion export across plasma membrane"/>
    <property type="evidence" value="ECO:0007669"/>
    <property type="project" value="InterPro"/>
</dbReference>
<dbReference type="Pfam" id="PF04277">
    <property type="entry name" value="OAD_gamma"/>
    <property type="match status" value="1"/>
</dbReference>
<gene>
    <name evidence="8" type="ORF">C823_00287</name>
</gene>
<dbReference type="PROSITE" id="PS51257">
    <property type="entry name" value="PROKAR_LIPOPROTEIN"/>
    <property type="match status" value="1"/>
</dbReference>
<dbReference type="OrthoDB" id="1912660at2"/>
<sequence length="248" mass="27365">MKKKLCLIVSLCMLLLGLAACGEDPKKMDYNGKSYDDLKAMSENFASSLPEFTDEQIDEGITYYEQYGDTIIVGLMRQWKEMKADVGDFVKLGEVTVDKSGKTLTTSQLMDFTKRDLTLTCVYNYLDMQVTSVTLDENYSLGEKMQKAAMNTLMGLGTVFLILILISLVIYCFKVIPYLEEKAKAKNAPIPEQTPAPVMPAPVVQAQQSETPQQDDAELIAVIAAAIAASEGALAADGFVVRSIKRRK</sequence>
<protein>
    <submittedName>
        <fullName evidence="8">Sodium pump decarboxylase, gamma subunit</fullName>
    </submittedName>
</protein>
<evidence type="ECO:0000313" key="8">
    <source>
        <dbReference type="EMBL" id="EMZ37963.1"/>
    </source>
</evidence>
<dbReference type="EMBL" id="AQFT01000009">
    <property type="protein sequence ID" value="EMZ37963.1"/>
    <property type="molecule type" value="Genomic_DNA"/>
</dbReference>
<dbReference type="PATRIC" id="fig|1235802.3.peg.300"/>
<dbReference type="GO" id="GO:0005886">
    <property type="term" value="C:plasma membrane"/>
    <property type="evidence" value="ECO:0007669"/>
    <property type="project" value="UniProtKB-SubCell"/>
</dbReference>
<dbReference type="STRING" id="1235802.C823_00287"/>
<feature type="chain" id="PRO_5004114275" evidence="7">
    <location>
        <begin position="23"/>
        <end position="248"/>
    </location>
</feature>
<name>N2BHK6_9FIRM</name>
<feature type="signal peptide" evidence="7">
    <location>
        <begin position="1"/>
        <end position="22"/>
    </location>
</feature>
<keyword evidence="5 6" id="KW-0472">Membrane</keyword>